<feature type="domain" description="AB hydrolase-1" evidence="1">
    <location>
        <begin position="36"/>
        <end position="153"/>
    </location>
</feature>
<evidence type="ECO:0000259" key="1">
    <source>
        <dbReference type="Pfam" id="PF00561"/>
    </source>
</evidence>
<dbReference type="InterPro" id="IPR029058">
    <property type="entry name" value="AB_hydrolase_fold"/>
</dbReference>
<dbReference type="AlphaFoldDB" id="A0A829PZT0"/>
<dbReference type="Pfam" id="PF00561">
    <property type="entry name" value="Abhydrolase_1"/>
    <property type="match status" value="1"/>
</dbReference>
<proteinExistence type="predicted"/>
<dbReference type="InterPro" id="IPR051411">
    <property type="entry name" value="Polyketide_trans_af380"/>
</dbReference>
<accession>A0A829PZT0</accession>
<dbReference type="InterPro" id="IPR000073">
    <property type="entry name" value="AB_hydrolase_1"/>
</dbReference>
<gene>
    <name evidence="2" type="ORF">I543_0020</name>
</gene>
<name>A0A829PZT0_9MYCO</name>
<protein>
    <submittedName>
        <fullName evidence="2">Dienelactone hydrolase family protein</fullName>
    </submittedName>
</protein>
<comment type="caution">
    <text evidence="2">The sequence shown here is derived from an EMBL/GenBank/DDBJ whole genome shotgun (WGS) entry which is preliminary data.</text>
</comment>
<dbReference type="EMBL" id="JAOF01000001">
    <property type="protein sequence ID" value="EUA46142.1"/>
    <property type="molecule type" value="Genomic_DNA"/>
</dbReference>
<dbReference type="Proteomes" id="UP000020103">
    <property type="component" value="Unassembled WGS sequence"/>
</dbReference>
<evidence type="ECO:0000313" key="3">
    <source>
        <dbReference type="Proteomes" id="UP000020103"/>
    </source>
</evidence>
<reference evidence="2 3" key="1">
    <citation type="submission" date="2013-12" db="EMBL/GenBank/DDBJ databases">
        <authorList>
            <person name="Madinger N."/>
            <person name="Lenaerts A."/>
            <person name="Ordway D."/>
            <person name="DeGroote M.A."/>
            <person name="Parker T."/>
            <person name="Sizemore C."/>
            <person name="Tallon L.J."/>
            <person name="Sadzewicz L.K."/>
            <person name="Sengamalay N."/>
            <person name="Fraser C.M."/>
            <person name="Hine E."/>
            <person name="Shefchek K.A."/>
            <person name="Das S.P."/>
            <person name="Tettelin H."/>
        </authorList>
    </citation>
    <scope>NUCLEOTIDE SEQUENCE [LARGE SCALE GENOMIC DNA]</scope>
    <source>
        <strain evidence="2 3">21</strain>
    </source>
</reference>
<organism evidence="2 3">
    <name type="scientific">Mycobacteroides abscessus 21</name>
    <dbReference type="NCBI Taxonomy" id="1299324"/>
    <lineage>
        <taxon>Bacteria</taxon>
        <taxon>Bacillati</taxon>
        <taxon>Actinomycetota</taxon>
        <taxon>Actinomycetes</taxon>
        <taxon>Mycobacteriales</taxon>
        <taxon>Mycobacteriaceae</taxon>
        <taxon>Mycobacteroides</taxon>
        <taxon>Mycobacteroides abscessus</taxon>
    </lineage>
</organism>
<dbReference type="PANTHER" id="PTHR47751:SF2">
    <property type="entry name" value="DLTD N-TERMINAL DOMAIN PROTEIN (AFU_ORTHOLOGUE AFUA_8G00380)-RELATED"/>
    <property type="match status" value="1"/>
</dbReference>
<sequence length="304" mass="33457">MSNAATRPKRRDIEYNVRDITVRGWLQVPDGPGPHPVVILAHGFGGLKEWTIPELADTLVSVGIAAIAFDYRNFGDSDGSPREEVDHCGQIEDFLGAIAYATTVSELDPARIGLWGTSLGGRNVLAAAAIDSRVKCVVAQVPGVSLSSRLWVDMMLPDSDVATLEAAIFEDQRDRLLGKEPRYVSMDAPPDSEPGSYLITHGEEERRNWRKRISLQSFAPTVVDDLAYLIPKISPKPLLMILAEQEHPALLAGQRSAYAAAGEPKSLLKVDGHHYSVYTDWKDVTTAATTDWFLEHLTPSQSWR</sequence>
<dbReference type="PANTHER" id="PTHR47751">
    <property type="entry name" value="SUPERFAMILY HYDROLASE, PUTATIVE (AFU_ORTHOLOGUE AFUA_2G16580)-RELATED"/>
    <property type="match status" value="1"/>
</dbReference>
<evidence type="ECO:0000313" key="2">
    <source>
        <dbReference type="EMBL" id="EUA46142.1"/>
    </source>
</evidence>
<dbReference type="GO" id="GO:0016787">
    <property type="term" value="F:hydrolase activity"/>
    <property type="evidence" value="ECO:0007669"/>
    <property type="project" value="UniProtKB-KW"/>
</dbReference>
<dbReference type="Gene3D" id="1.10.10.800">
    <property type="match status" value="1"/>
</dbReference>
<dbReference type="SUPFAM" id="SSF53474">
    <property type="entry name" value="alpha/beta-Hydrolases"/>
    <property type="match status" value="1"/>
</dbReference>
<keyword evidence="2" id="KW-0378">Hydrolase</keyword>
<dbReference type="Gene3D" id="3.40.50.1820">
    <property type="entry name" value="alpha/beta hydrolase"/>
    <property type="match status" value="1"/>
</dbReference>